<comment type="caution">
    <text evidence="4">The sequence shown here is derived from an EMBL/GenBank/DDBJ whole genome shotgun (WGS) entry which is preliminary data.</text>
</comment>
<dbReference type="Pfam" id="PF14727">
    <property type="entry name" value="PHTB1_N"/>
    <property type="match status" value="1"/>
</dbReference>
<proteinExistence type="predicted"/>
<reference evidence="4" key="1">
    <citation type="submission" date="2021-01" db="EMBL/GenBank/DDBJ databases">
        <authorList>
            <consortium name="Genoscope - CEA"/>
            <person name="William W."/>
        </authorList>
    </citation>
    <scope>NUCLEOTIDE SEQUENCE</scope>
</reference>
<dbReference type="OMA" id="VPVEDWT"/>
<dbReference type="InterPro" id="IPR026511">
    <property type="entry name" value="PTHB1"/>
</dbReference>
<dbReference type="PANTHER" id="PTHR20991">
    <property type="entry name" value="PARATHYROID HORMONE-RESPONSIVE B1 GENE"/>
    <property type="match status" value="1"/>
</dbReference>
<evidence type="ECO:0000313" key="5">
    <source>
        <dbReference type="Proteomes" id="UP000688137"/>
    </source>
</evidence>
<dbReference type="InterPro" id="IPR055363">
    <property type="entry name" value="PTHB1_hp_dom"/>
</dbReference>
<sequence>MSLFNTKQFWGTRVGPEEFDEQHLFVDNSIIYVGSYSGNLRIYQPQRGDYKPTHLKQEINLQDPILQILIGYFGNKSLCVLFPKRVVFYTLDMEILKEHKLQRNGFNMCSGQFGQGRKDLICIQSCDACLMIYEQEQLLHICQLSTEYFPLPGPIIYSQQLDSFILQNSCYELECYKYANLCTLQKKRAQPNWTLNLGEQAQKIIEISSQNIFYVICEQMLFQVQQSGIIFHQKRLDYPPASILVTDIHTLIITSFTHHLMIYKDLNLVWAAKTDHVCHGISIGKFDDIDKLLVVLNDEGYLQVIFLGTEQISIQKQFQIEQQYSYQQLNELYTGTLQSIQQKEGNPVIEQNEKSSLQINAEIIKLAPTRDYIEDKENYLQVESLVIQCLVYLNITSKQLIENLQVQLVYDESVFITNPRFEINVLQGTIIHEFNVYSTKNCPIDRVVKVLCNHKNGCYQTEFTLPLSLFCYMIQPEKNAKYKITVNVNNLSIYNTFKDIKPIDSSLINQSLMTLQMTNSKVSILANKQNDRWRLQSENFEAICFLLHELVVRERENVKYTDDVPLKDIFDVIDEHFTLKLSLKEYEKDLEQKATEFRAIQKKILQRFKENNPASVESMNSLLELCFQQFIQLMDNTQKCQNIFKQLQHNLQCMIHLMLLLCYLRFKITQEQLEELRRLFYCEKDWEEEVFININYYLKGQIPDVVHENTQKIKKIITMLIDKLSKQ</sequence>
<evidence type="ECO:0000259" key="3">
    <source>
        <dbReference type="Pfam" id="PF23338"/>
    </source>
</evidence>
<dbReference type="GO" id="GO:0016020">
    <property type="term" value="C:membrane"/>
    <property type="evidence" value="ECO:0007669"/>
    <property type="project" value="TreeGrafter"/>
</dbReference>
<feature type="domain" description="PTHB1 N-terminal" evidence="1">
    <location>
        <begin position="1"/>
        <end position="310"/>
    </location>
</feature>
<dbReference type="Proteomes" id="UP000688137">
    <property type="component" value="Unassembled WGS sequence"/>
</dbReference>
<evidence type="ECO:0000259" key="2">
    <source>
        <dbReference type="Pfam" id="PF23337"/>
    </source>
</evidence>
<evidence type="ECO:0000313" key="4">
    <source>
        <dbReference type="EMBL" id="CAD8099894.1"/>
    </source>
</evidence>
<gene>
    <name evidence="4" type="ORF">PPRIM_AZ9-3.1.T1110013</name>
</gene>
<dbReference type="PANTHER" id="PTHR20991:SF0">
    <property type="entry name" value="PROTEIN PTHB1"/>
    <property type="match status" value="1"/>
</dbReference>
<organism evidence="4 5">
    <name type="scientific">Paramecium primaurelia</name>
    <dbReference type="NCBI Taxonomy" id="5886"/>
    <lineage>
        <taxon>Eukaryota</taxon>
        <taxon>Sar</taxon>
        <taxon>Alveolata</taxon>
        <taxon>Ciliophora</taxon>
        <taxon>Intramacronucleata</taxon>
        <taxon>Oligohymenophorea</taxon>
        <taxon>Peniculida</taxon>
        <taxon>Parameciidae</taxon>
        <taxon>Paramecium</taxon>
    </lineage>
</organism>
<feature type="domain" description="PTHB1 hairpin" evidence="3">
    <location>
        <begin position="564"/>
        <end position="664"/>
    </location>
</feature>
<protein>
    <submittedName>
        <fullName evidence="4">Uncharacterized protein</fullName>
    </submittedName>
</protein>
<keyword evidence="5" id="KW-1185">Reference proteome</keyword>
<dbReference type="InterPro" id="IPR055362">
    <property type="entry name" value="PTHB1_pf_dom"/>
</dbReference>
<accession>A0A8S1PAI4</accession>
<dbReference type="GO" id="GO:0034464">
    <property type="term" value="C:BBSome"/>
    <property type="evidence" value="ECO:0007669"/>
    <property type="project" value="InterPro"/>
</dbReference>
<dbReference type="GO" id="GO:0060271">
    <property type="term" value="P:cilium assembly"/>
    <property type="evidence" value="ECO:0007669"/>
    <property type="project" value="TreeGrafter"/>
</dbReference>
<dbReference type="Pfam" id="PF23338">
    <property type="entry name" value="PTHB1_hp"/>
    <property type="match status" value="1"/>
</dbReference>
<name>A0A8S1PAI4_PARPR</name>
<dbReference type="AlphaFoldDB" id="A0A8S1PAI4"/>
<dbReference type="EMBL" id="CAJJDM010000114">
    <property type="protein sequence ID" value="CAD8099894.1"/>
    <property type="molecule type" value="Genomic_DNA"/>
</dbReference>
<dbReference type="InterPro" id="IPR028073">
    <property type="entry name" value="PHTB1_N_dom"/>
</dbReference>
<dbReference type="Pfam" id="PF23337">
    <property type="entry name" value="PTHB1_pf"/>
    <property type="match status" value="1"/>
</dbReference>
<evidence type="ECO:0000259" key="1">
    <source>
        <dbReference type="Pfam" id="PF14727"/>
    </source>
</evidence>
<feature type="domain" description="PTHB1 platform" evidence="2">
    <location>
        <begin position="466"/>
        <end position="560"/>
    </location>
</feature>